<proteinExistence type="predicted"/>
<name>A0AAV6R571_SOLSE</name>
<evidence type="ECO:0000313" key="3">
    <source>
        <dbReference type="Proteomes" id="UP000693946"/>
    </source>
</evidence>
<organism evidence="2 3">
    <name type="scientific">Solea senegalensis</name>
    <name type="common">Senegalese sole</name>
    <dbReference type="NCBI Taxonomy" id="28829"/>
    <lineage>
        <taxon>Eukaryota</taxon>
        <taxon>Metazoa</taxon>
        <taxon>Chordata</taxon>
        <taxon>Craniata</taxon>
        <taxon>Vertebrata</taxon>
        <taxon>Euteleostomi</taxon>
        <taxon>Actinopterygii</taxon>
        <taxon>Neopterygii</taxon>
        <taxon>Teleostei</taxon>
        <taxon>Neoteleostei</taxon>
        <taxon>Acanthomorphata</taxon>
        <taxon>Carangaria</taxon>
        <taxon>Pleuronectiformes</taxon>
        <taxon>Pleuronectoidei</taxon>
        <taxon>Soleidae</taxon>
        <taxon>Solea</taxon>
    </lineage>
</organism>
<gene>
    <name evidence="2" type="ORF">JOB18_049409</name>
</gene>
<protein>
    <submittedName>
        <fullName evidence="2">Uncharacterized protein</fullName>
    </submittedName>
</protein>
<accession>A0AAV6R571</accession>
<dbReference type="EMBL" id="JAGKHQ010000014">
    <property type="protein sequence ID" value="KAG7499783.1"/>
    <property type="molecule type" value="Genomic_DNA"/>
</dbReference>
<feature type="region of interest" description="Disordered" evidence="1">
    <location>
        <begin position="1"/>
        <end position="25"/>
    </location>
</feature>
<dbReference type="AlphaFoldDB" id="A0AAV6R571"/>
<keyword evidence="3" id="KW-1185">Reference proteome</keyword>
<evidence type="ECO:0000256" key="1">
    <source>
        <dbReference type="SAM" id="MobiDB-lite"/>
    </source>
</evidence>
<comment type="caution">
    <text evidence="2">The sequence shown here is derived from an EMBL/GenBank/DDBJ whole genome shotgun (WGS) entry which is preliminary data.</text>
</comment>
<dbReference type="Proteomes" id="UP000693946">
    <property type="component" value="Linkage Group LG21"/>
</dbReference>
<reference evidence="2 3" key="1">
    <citation type="journal article" date="2021" name="Sci. Rep.">
        <title>Chromosome anchoring in Senegalese sole (Solea senegalensis) reveals sex-associated markers and genome rearrangements in flatfish.</title>
        <authorList>
            <person name="Guerrero-Cozar I."/>
            <person name="Gomez-Garrido J."/>
            <person name="Berbel C."/>
            <person name="Martinez-Blanch J.F."/>
            <person name="Alioto T."/>
            <person name="Claros M.G."/>
            <person name="Gagnaire P.A."/>
            <person name="Manchado M."/>
        </authorList>
    </citation>
    <scope>NUCLEOTIDE SEQUENCE [LARGE SCALE GENOMIC DNA]</scope>
    <source>
        <strain evidence="2">Sse05_10M</strain>
    </source>
</reference>
<sequence>MEKEEEEHKERSNPSEVKGESEDTHYITSQPAINLTLLSFSVRTVTQQHNHSTSCRYNTPHTAAASSLRCTVMRKQSSKQEMEVEDEIKPLLLSPHTHTLSTAWTKRTSVAAPLQEHKCLQQRTDPDRRLKLVQNLTQTTK</sequence>
<evidence type="ECO:0000313" key="2">
    <source>
        <dbReference type="EMBL" id="KAG7499783.1"/>
    </source>
</evidence>